<proteinExistence type="inferred from homology"/>
<dbReference type="AlphaFoldDB" id="A0A1D8AS51"/>
<evidence type="ECO:0000259" key="3">
    <source>
        <dbReference type="Pfam" id="PF25954"/>
    </source>
</evidence>
<keyword evidence="2" id="KW-0732">Signal</keyword>
<evidence type="ECO:0000313" key="5">
    <source>
        <dbReference type="EMBL" id="AOS43724.1"/>
    </source>
</evidence>
<dbReference type="OrthoDB" id="9791520at2"/>
<protein>
    <submittedName>
        <fullName evidence="5">Cobalt-zinc-cadmium resistance protein CzcB</fullName>
    </submittedName>
</protein>
<dbReference type="PANTHER" id="PTHR30469">
    <property type="entry name" value="MULTIDRUG RESISTANCE PROTEIN MDTA"/>
    <property type="match status" value="1"/>
</dbReference>
<dbReference type="STRING" id="1838286.Verru16b_00779"/>
<keyword evidence="6" id="KW-1185">Reference proteome</keyword>
<dbReference type="InterPro" id="IPR006143">
    <property type="entry name" value="RND_pump_MFP"/>
</dbReference>
<dbReference type="Gene3D" id="2.40.50.100">
    <property type="match status" value="1"/>
</dbReference>
<feature type="domain" description="CzcB-like barrel-sandwich hybrid" evidence="4">
    <location>
        <begin position="31"/>
        <end position="158"/>
    </location>
</feature>
<dbReference type="Pfam" id="PF25973">
    <property type="entry name" value="BSH_CzcB"/>
    <property type="match status" value="1"/>
</dbReference>
<dbReference type="GO" id="GO:1990281">
    <property type="term" value="C:efflux pump complex"/>
    <property type="evidence" value="ECO:0007669"/>
    <property type="project" value="TreeGrafter"/>
</dbReference>
<evidence type="ECO:0000256" key="2">
    <source>
        <dbReference type="SAM" id="SignalP"/>
    </source>
</evidence>
<sequence length="244" mass="26491">MKLLPLFAALLTPVLLPAAPAAEGVLLPFREVTVSSAVQGILAAVNVREGDAVATDALLATLIDRVEAAEVARFAKILEQREFAALGTQNLFRDQVVSEGEAIEKRIERDIAKLQHQIALEQLDRRKIRSPIDGLVVEKKKEAGEAVDENEPVFHLVDISRVYLQVFVDASEALKLKAGQRLPVAFPEHQIPPHDGIIDFIDPRIDGASGLVRIKILIDNAGRTLIAGMRGRVNLAEASAPTTP</sequence>
<dbReference type="EMBL" id="CP016094">
    <property type="protein sequence ID" value="AOS43724.1"/>
    <property type="molecule type" value="Genomic_DNA"/>
</dbReference>
<reference evidence="5 6" key="1">
    <citation type="submission" date="2016-06" db="EMBL/GenBank/DDBJ databases">
        <title>Three novel species with peptidoglycan cell walls form the new genus Lacunisphaera gen. nov. in the family Opitutaceae of the verrucomicrobial subdivision 4.</title>
        <authorList>
            <person name="Rast P."/>
            <person name="Gloeckner I."/>
            <person name="Jogler M."/>
            <person name="Boedeker C."/>
            <person name="Jeske O."/>
            <person name="Wiegand S."/>
            <person name="Reinhardt R."/>
            <person name="Schumann P."/>
            <person name="Rohde M."/>
            <person name="Spring S."/>
            <person name="Gloeckner F.O."/>
            <person name="Jogler C."/>
        </authorList>
    </citation>
    <scope>NUCLEOTIDE SEQUENCE [LARGE SCALE GENOMIC DNA]</scope>
    <source>
        <strain evidence="5 6">IG16b</strain>
    </source>
</reference>
<feature type="domain" description="CusB-like beta-barrel" evidence="3">
    <location>
        <begin position="162"/>
        <end position="238"/>
    </location>
</feature>
<dbReference type="NCBIfam" id="TIGR01730">
    <property type="entry name" value="RND_mfp"/>
    <property type="match status" value="1"/>
</dbReference>
<dbReference type="SUPFAM" id="SSF111369">
    <property type="entry name" value="HlyD-like secretion proteins"/>
    <property type="match status" value="1"/>
</dbReference>
<name>A0A1D8AS51_9BACT</name>
<evidence type="ECO:0000313" key="6">
    <source>
        <dbReference type="Proteomes" id="UP000095228"/>
    </source>
</evidence>
<evidence type="ECO:0000256" key="1">
    <source>
        <dbReference type="ARBA" id="ARBA00009477"/>
    </source>
</evidence>
<comment type="similarity">
    <text evidence="1">Belongs to the membrane fusion protein (MFP) (TC 8.A.1) family.</text>
</comment>
<evidence type="ECO:0000259" key="4">
    <source>
        <dbReference type="Pfam" id="PF25973"/>
    </source>
</evidence>
<dbReference type="Proteomes" id="UP000095228">
    <property type="component" value="Chromosome"/>
</dbReference>
<dbReference type="GO" id="GO:0015562">
    <property type="term" value="F:efflux transmembrane transporter activity"/>
    <property type="evidence" value="ECO:0007669"/>
    <property type="project" value="TreeGrafter"/>
</dbReference>
<dbReference type="Pfam" id="PF25954">
    <property type="entry name" value="Beta-barrel_RND_2"/>
    <property type="match status" value="1"/>
</dbReference>
<feature type="chain" id="PRO_5009105022" evidence="2">
    <location>
        <begin position="19"/>
        <end position="244"/>
    </location>
</feature>
<gene>
    <name evidence="5" type="primary">czcB_1</name>
    <name evidence="5" type="ORF">Verru16b_00779</name>
</gene>
<dbReference type="RefSeq" id="WP_069961051.1">
    <property type="nucleotide sequence ID" value="NZ_CP016094.1"/>
</dbReference>
<accession>A0A1D8AS51</accession>
<feature type="signal peptide" evidence="2">
    <location>
        <begin position="1"/>
        <end position="18"/>
    </location>
</feature>
<dbReference type="InterPro" id="IPR058792">
    <property type="entry name" value="Beta-barrel_RND_2"/>
</dbReference>
<dbReference type="InterPro" id="IPR058647">
    <property type="entry name" value="BSH_CzcB-like"/>
</dbReference>
<dbReference type="KEGG" id="obg:Verru16b_00779"/>
<organism evidence="5 6">
    <name type="scientific">Lacunisphaera limnophila</name>
    <dbReference type="NCBI Taxonomy" id="1838286"/>
    <lineage>
        <taxon>Bacteria</taxon>
        <taxon>Pseudomonadati</taxon>
        <taxon>Verrucomicrobiota</taxon>
        <taxon>Opitutia</taxon>
        <taxon>Opitutales</taxon>
        <taxon>Opitutaceae</taxon>
        <taxon>Lacunisphaera</taxon>
    </lineage>
</organism>
<dbReference type="Gene3D" id="2.40.30.170">
    <property type="match status" value="1"/>
</dbReference>
<dbReference type="PANTHER" id="PTHR30469:SF15">
    <property type="entry name" value="HLYD FAMILY OF SECRETION PROTEINS"/>
    <property type="match status" value="1"/>
</dbReference>